<accession>A0ABT3HFQ8</accession>
<proteinExistence type="predicted"/>
<reference evidence="3" key="1">
    <citation type="submission" date="2023-07" db="EMBL/GenBank/DDBJ databases">
        <title>Genome sequencing of Purple Non-Sulfur Bacteria from various extreme environments.</title>
        <authorList>
            <person name="Mayer M."/>
        </authorList>
    </citation>
    <scope>NUCLEOTIDE SEQUENCE [LARGE SCALE GENOMIC DNA]</scope>
    <source>
        <strain evidence="3">DSM 17935</strain>
    </source>
</reference>
<organism evidence="2 3">
    <name type="scientific">Rhodobium gokarnense</name>
    <dbReference type="NCBI Taxonomy" id="364296"/>
    <lineage>
        <taxon>Bacteria</taxon>
        <taxon>Pseudomonadati</taxon>
        <taxon>Pseudomonadota</taxon>
        <taxon>Alphaproteobacteria</taxon>
        <taxon>Hyphomicrobiales</taxon>
        <taxon>Rhodobiaceae</taxon>
        <taxon>Rhodobium</taxon>
    </lineage>
</organism>
<comment type="caution">
    <text evidence="2">The sequence shown here is derived from an EMBL/GenBank/DDBJ whole genome shotgun (WGS) entry which is preliminary data.</text>
</comment>
<name>A0ABT3HFQ8_9HYPH</name>
<protein>
    <submittedName>
        <fullName evidence="2">Uncharacterized protein YjiS (DUF1127 family)</fullName>
    </submittedName>
</protein>
<dbReference type="RefSeq" id="WP_264602819.1">
    <property type="nucleotide sequence ID" value="NZ_JAOQNS010000011.1"/>
</dbReference>
<feature type="domain" description="YjiS-like" evidence="1">
    <location>
        <begin position="63"/>
        <end position="97"/>
    </location>
</feature>
<dbReference type="EMBL" id="JAOQNS010000011">
    <property type="protein sequence ID" value="MCW2309233.1"/>
    <property type="molecule type" value="Genomic_DNA"/>
</dbReference>
<evidence type="ECO:0000313" key="2">
    <source>
        <dbReference type="EMBL" id="MCW2309233.1"/>
    </source>
</evidence>
<sequence>MYLDQKILFHMEADTVSRMHGAKWAGPGNSHSRQANGPIRRKEARIRAVAAKIGPEKWIGRLIGLVVRWHDRRAAIRALERLSDYQLKDIGLGRADIPSIVAKGRTMRNGSW</sequence>
<dbReference type="Pfam" id="PF06568">
    <property type="entry name" value="YjiS-like"/>
    <property type="match status" value="1"/>
</dbReference>
<gene>
    <name evidence="2" type="ORF">M2319_003584</name>
</gene>
<evidence type="ECO:0000313" key="3">
    <source>
        <dbReference type="Proteomes" id="UP001209755"/>
    </source>
</evidence>
<evidence type="ECO:0000259" key="1">
    <source>
        <dbReference type="Pfam" id="PF06568"/>
    </source>
</evidence>
<dbReference type="InterPro" id="IPR009506">
    <property type="entry name" value="YjiS-like"/>
</dbReference>
<keyword evidence="3" id="KW-1185">Reference proteome</keyword>
<dbReference type="Proteomes" id="UP001209755">
    <property type="component" value="Unassembled WGS sequence"/>
</dbReference>